<keyword evidence="2" id="KW-1185">Reference proteome</keyword>
<gene>
    <name evidence="1" type="ORF">Cfor_09823</name>
</gene>
<dbReference type="OrthoDB" id="10035668at2759"/>
<dbReference type="AlphaFoldDB" id="A0A6L2QB62"/>
<accession>A0A6L2QB62</accession>
<organism evidence="1 2">
    <name type="scientific">Coptotermes formosanus</name>
    <name type="common">Formosan subterranean termite</name>
    <dbReference type="NCBI Taxonomy" id="36987"/>
    <lineage>
        <taxon>Eukaryota</taxon>
        <taxon>Metazoa</taxon>
        <taxon>Ecdysozoa</taxon>
        <taxon>Arthropoda</taxon>
        <taxon>Hexapoda</taxon>
        <taxon>Insecta</taxon>
        <taxon>Pterygota</taxon>
        <taxon>Neoptera</taxon>
        <taxon>Polyneoptera</taxon>
        <taxon>Dictyoptera</taxon>
        <taxon>Blattodea</taxon>
        <taxon>Blattoidea</taxon>
        <taxon>Termitoidae</taxon>
        <taxon>Rhinotermitidae</taxon>
        <taxon>Coptotermes</taxon>
    </lineage>
</organism>
<feature type="non-terminal residue" evidence="1">
    <location>
        <position position="71"/>
    </location>
</feature>
<reference evidence="2" key="1">
    <citation type="submission" date="2020-01" db="EMBL/GenBank/DDBJ databases">
        <title>Draft genome sequence of the Termite Coptotermes fromosanus.</title>
        <authorList>
            <person name="Itakura S."/>
            <person name="Yosikawa Y."/>
            <person name="Umezawa K."/>
        </authorList>
    </citation>
    <scope>NUCLEOTIDE SEQUENCE [LARGE SCALE GENOMIC DNA]</scope>
</reference>
<proteinExistence type="predicted"/>
<evidence type="ECO:0000313" key="1">
    <source>
        <dbReference type="EMBL" id="GFG40235.1"/>
    </source>
</evidence>
<name>A0A6L2QB62_COPFO</name>
<dbReference type="EMBL" id="BLKM01001619">
    <property type="protein sequence ID" value="GFG40235.1"/>
    <property type="molecule type" value="Genomic_DNA"/>
</dbReference>
<protein>
    <recommendedName>
        <fullName evidence="3">DDE-1 domain-containing protein</fullName>
    </recommendedName>
</protein>
<dbReference type="InParanoid" id="A0A6L2QB62"/>
<evidence type="ECO:0008006" key="3">
    <source>
        <dbReference type="Google" id="ProtNLM"/>
    </source>
</evidence>
<comment type="caution">
    <text evidence="1">The sequence shown here is derived from an EMBL/GenBank/DDBJ whole genome shotgun (WGS) entry which is preliminary data.</text>
</comment>
<sequence length="71" mass="7923">MEKLLTALDLKSKPSRLWNCDETSLTYVMKYGKTVCQISRKYIYKQSSGEKGVTTTLLCCIFASGCSSSKV</sequence>
<evidence type="ECO:0000313" key="2">
    <source>
        <dbReference type="Proteomes" id="UP000502823"/>
    </source>
</evidence>
<dbReference type="Proteomes" id="UP000502823">
    <property type="component" value="Unassembled WGS sequence"/>
</dbReference>